<proteinExistence type="predicted"/>
<evidence type="ECO:0000313" key="2">
    <source>
        <dbReference type="Proteomes" id="UP001381693"/>
    </source>
</evidence>
<protein>
    <submittedName>
        <fullName evidence="1">Uncharacterized protein</fullName>
    </submittedName>
</protein>
<evidence type="ECO:0000313" key="1">
    <source>
        <dbReference type="EMBL" id="KAK7077795.1"/>
    </source>
</evidence>
<comment type="caution">
    <text evidence="1">The sequence shown here is derived from an EMBL/GenBank/DDBJ whole genome shotgun (WGS) entry which is preliminary data.</text>
</comment>
<dbReference type="AlphaFoldDB" id="A0AAN8XET6"/>
<feature type="non-terminal residue" evidence="1">
    <location>
        <position position="54"/>
    </location>
</feature>
<name>A0AAN8XET6_HALRR</name>
<keyword evidence="2" id="KW-1185">Reference proteome</keyword>
<feature type="non-terminal residue" evidence="1">
    <location>
        <position position="1"/>
    </location>
</feature>
<dbReference type="Proteomes" id="UP001381693">
    <property type="component" value="Unassembled WGS sequence"/>
</dbReference>
<gene>
    <name evidence="1" type="ORF">SK128_027374</name>
</gene>
<sequence>IKPATSRVRERNEMGKRRSLVKFQSSDGNTVGAHVNLDDFSAATRGDAVLIPKW</sequence>
<accession>A0AAN8XET6</accession>
<dbReference type="EMBL" id="JAXCGZ010008254">
    <property type="protein sequence ID" value="KAK7077795.1"/>
    <property type="molecule type" value="Genomic_DNA"/>
</dbReference>
<organism evidence="1 2">
    <name type="scientific">Halocaridina rubra</name>
    <name type="common">Hawaiian red shrimp</name>
    <dbReference type="NCBI Taxonomy" id="373956"/>
    <lineage>
        <taxon>Eukaryota</taxon>
        <taxon>Metazoa</taxon>
        <taxon>Ecdysozoa</taxon>
        <taxon>Arthropoda</taxon>
        <taxon>Crustacea</taxon>
        <taxon>Multicrustacea</taxon>
        <taxon>Malacostraca</taxon>
        <taxon>Eumalacostraca</taxon>
        <taxon>Eucarida</taxon>
        <taxon>Decapoda</taxon>
        <taxon>Pleocyemata</taxon>
        <taxon>Caridea</taxon>
        <taxon>Atyoidea</taxon>
        <taxon>Atyidae</taxon>
        <taxon>Halocaridina</taxon>
    </lineage>
</organism>
<reference evidence="1 2" key="1">
    <citation type="submission" date="2023-11" db="EMBL/GenBank/DDBJ databases">
        <title>Halocaridina rubra genome assembly.</title>
        <authorList>
            <person name="Smith C."/>
        </authorList>
    </citation>
    <scope>NUCLEOTIDE SEQUENCE [LARGE SCALE GENOMIC DNA]</scope>
    <source>
        <strain evidence="1">EP-1</strain>
        <tissue evidence="1">Whole</tissue>
    </source>
</reference>